<dbReference type="SMART" id="SM00049">
    <property type="entry name" value="DEP"/>
    <property type="match status" value="2"/>
</dbReference>
<gene>
    <name evidence="2" type="ORF">SEMRO_191_G082360.1</name>
</gene>
<feature type="domain" description="DEP" evidence="1">
    <location>
        <begin position="21"/>
        <end position="101"/>
    </location>
</feature>
<name>A0A9N8DPD9_9STRA</name>
<accession>A0A9N8DPD9</accession>
<comment type="caution">
    <text evidence="2">The sequence shown here is derived from an EMBL/GenBank/DDBJ whole genome shotgun (WGS) entry which is preliminary data.</text>
</comment>
<keyword evidence="3" id="KW-1185">Reference proteome</keyword>
<dbReference type="PANTHER" id="PTHR46361:SF3">
    <property type="entry name" value="ELECTRON CARRIER_ PROTEIN DISULFIDE OXIDOREDUCTASE"/>
    <property type="match status" value="1"/>
</dbReference>
<feature type="domain" description="DEP" evidence="1">
    <location>
        <begin position="121"/>
        <end position="196"/>
    </location>
</feature>
<proteinExistence type="predicted"/>
<dbReference type="GO" id="GO:0035556">
    <property type="term" value="P:intracellular signal transduction"/>
    <property type="evidence" value="ECO:0007669"/>
    <property type="project" value="InterPro"/>
</dbReference>
<reference evidence="2" key="1">
    <citation type="submission" date="2020-06" db="EMBL/GenBank/DDBJ databases">
        <authorList>
            <consortium name="Plant Systems Biology data submission"/>
        </authorList>
    </citation>
    <scope>NUCLEOTIDE SEQUENCE</scope>
    <source>
        <strain evidence="2">D6</strain>
    </source>
</reference>
<dbReference type="OrthoDB" id="2133778at2759"/>
<dbReference type="InterPro" id="IPR036388">
    <property type="entry name" value="WH-like_DNA-bd_sf"/>
</dbReference>
<protein>
    <submittedName>
        <fullName evidence="2">Rac exchanger 1 protein</fullName>
    </submittedName>
</protein>
<dbReference type="InterPro" id="IPR036390">
    <property type="entry name" value="WH_DNA-bd_sf"/>
</dbReference>
<dbReference type="EMBL" id="CAICTM010000190">
    <property type="protein sequence ID" value="CAB9504290.1"/>
    <property type="molecule type" value="Genomic_DNA"/>
</dbReference>
<dbReference type="Pfam" id="PF00610">
    <property type="entry name" value="DEP"/>
    <property type="match status" value="1"/>
</dbReference>
<dbReference type="AlphaFoldDB" id="A0A9N8DPD9"/>
<dbReference type="PANTHER" id="PTHR46361">
    <property type="entry name" value="ELECTRON CARRIER/ PROTEIN DISULFIDE OXIDOREDUCTASE"/>
    <property type="match status" value="1"/>
</dbReference>
<evidence type="ECO:0000259" key="1">
    <source>
        <dbReference type="SMART" id="SM00049"/>
    </source>
</evidence>
<organism evidence="2 3">
    <name type="scientific">Seminavis robusta</name>
    <dbReference type="NCBI Taxonomy" id="568900"/>
    <lineage>
        <taxon>Eukaryota</taxon>
        <taxon>Sar</taxon>
        <taxon>Stramenopiles</taxon>
        <taxon>Ochrophyta</taxon>
        <taxon>Bacillariophyta</taxon>
        <taxon>Bacillariophyceae</taxon>
        <taxon>Bacillariophycidae</taxon>
        <taxon>Naviculales</taxon>
        <taxon>Naviculaceae</taxon>
        <taxon>Seminavis</taxon>
    </lineage>
</organism>
<sequence>MKSSQGRNLSFHEYFDIAAEMKRTLIVKDRKHKFRMYGRCFVGKEAVTFLKSYMGFEHRPQAVQFGIELNRRVQCWQPVTSGGGSKKQELKDAKIFFRFTDFESKRGSSAVATLEDIAQAFRLGMPVADRTYRFRTYKKCFTGRQAVDFLIKRKYVTTRSAAVALGRCLQSEFKLFDHVHGQHELKDENLFYRKLVPEIVNSRVSFLLDNRETERLVEMWLLTMGSVASSLYVYLFQPESTVMFLVTALGVATTLQRYLAGIRVVSTPEVCKSPSCKSISNLKLSVKHDRDLPALMRDNSDTSATSRDSMDLYNGVRSGPAVRNSVVEMKGWEMGTSNYFDGDLSTSEFAD</sequence>
<dbReference type="SUPFAM" id="SSF46785">
    <property type="entry name" value="Winged helix' DNA-binding domain"/>
    <property type="match status" value="2"/>
</dbReference>
<dbReference type="Gene3D" id="1.10.10.10">
    <property type="entry name" value="Winged helix-like DNA-binding domain superfamily/Winged helix DNA-binding domain"/>
    <property type="match status" value="2"/>
</dbReference>
<evidence type="ECO:0000313" key="2">
    <source>
        <dbReference type="EMBL" id="CAB9504290.1"/>
    </source>
</evidence>
<dbReference type="CDD" id="cd04371">
    <property type="entry name" value="DEP"/>
    <property type="match status" value="2"/>
</dbReference>
<dbReference type="Proteomes" id="UP001153069">
    <property type="component" value="Unassembled WGS sequence"/>
</dbReference>
<dbReference type="InterPro" id="IPR000591">
    <property type="entry name" value="DEP_dom"/>
</dbReference>
<evidence type="ECO:0000313" key="3">
    <source>
        <dbReference type="Proteomes" id="UP001153069"/>
    </source>
</evidence>